<keyword evidence="2" id="KW-1185">Reference proteome</keyword>
<sequence length="760" mass="81820">MEAFSTAPEHKLFNLLPAILRERDAAEGYPLRALLDIMEVQADALEADIEQLGRNAFVETCEPWAIPYIGALVGTTLLAGDSRVQDAASAEALFPELEGPSFVPPVGLRSRSDTLKTVYYRRRKSVLPMLEELARDVTGWAAHAVEFFELLVWSQWVRNRLRMHAVATPDLRSPEAMDRIGGAFDATCRSVDVRPPGQFEGWENIPNIGFFLWRLRALELPGITARRLGGAGDFRYHISPLGNDAPLFSRLRREGDEAGLATELHVPQAIRPAKFFGDLSAYLSLSAPRPGFAAFYGAPAGMGALPPAPEASLFITVDGVEVPPDDIRCRNLDGWSQPGPNQVAVDVRSGRLTLGAGRLPAGQVQAWYHQGWPGETGGGTYARTAWLTGETVPAARLTVDNSGDPGSFGTLGAALAAWTAGGRADTVIRIATNDTYAENITLNIAGAAGRFLTLEAEDGFRPHLRPDAPIRVQGVNPDFSVTFGGLLIEGRVEIPGSLGRLALVHSTLVPGGSIALPDPDEALPPPAPVPPSIRAAAQSGGEPANTELRIEMAFSITGQIRVPETSEGIFALDCAIDGLGVAAIRGLGAGPTSPGPAVHLERTTLRGPVFVRQIDMATEVIFDGEVIAERVQTGCVRFSYVAPGSQTPRRYRCQPGLAERAEIARIEAATGVPLTEAERDGLRARVRLRLRPEYTSETYGTPAWLQLSLNGPDEIATGAEDGSEMGAWCHLKQPQREANLRRRLEEYLPFGLDPGVIYAN</sequence>
<dbReference type="STRING" id="311180.SAMN04488050_101722"/>
<accession>A0A1I6PRP2</accession>
<dbReference type="AlphaFoldDB" id="A0A1I6PRP2"/>
<proteinExistence type="predicted"/>
<dbReference type="RefSeq" id="WP_092421892.1">
    <property type="nucleotide sequence ID" value="NZ_FNCL01000002.1"/>
</dbReference>
<dbReference type="EMBL" id="FOZW01000001">
    <property type="protein sequence ID" value="SFS42863.1"/>
    <property type="molecule type" value="Genomic_DNA"/>
</dbReference>
<evidence type="ECO:0008006" key="3">
    <source>
        <dbReference type="Google" id="ProtNLM"/>
    </source>
</evidence>
<dbReference type="Proteomes" id="UP000199392">
    <property type="component" value="Unassembled WGS sequence"/>
</dbReference>
<gene>
    <name evidence="1" type="ORF">SAMN04488050_101722</name>
</gene>
<organism evidence="1 2">
    <name type="scientific">Alloyangia pacifica</name>
    <dbReference type="NCBI Taxonomy" id="311180"/>
    <lineage>
        <taxon>Bacteria</taxon>
        <taxon>Pseudomonadati</taxon>
        <taxon>Pseudomonadota</taxon>
        <taxon>Alphaproteobacteria</taxon>
        <taxon>Rhodobacterales</taxon>
        <taxon>Roseobacteraceae</taxon>
        <taxon>Alloyangia</taxon>
    </lineage>
</organism>
<protein>
    <recommendedName>
        <fullName evidence="3">Phage tail protein (Tail_P2_I)</fullName>
    </recommendedName>
</protein>
<evidence type="ECO:0000313" key="1">
    <source>
        <dbReference type="EMBL" id="SFS42863.1"/>
    </source>
</evidence>
<dbReference type="OrthoDB" id="626916at2"/>
<name>A0A1I6PRP2_9RHOB</name>
<reference evidence="2" key="1">
    <citation type="submission" date="2016-10" db="EMBL/GenBank/DDBJ databases">
        <authorList>
            <person name="Varghese N."/>
            <person name="Submissions S."/>
        </authorList>
    </citation>
    <scope>NUCLEOTIDE SEQUENCE [LARGE SCALE GENOMIC DNA]</scope>
    <source>
        <strain evidence="2">DSM 26894</strain>
    </source>
</reference>
<evidence type="ECO:0000313" key="2">
    <source>
        <dbReference type="Proteomes" id="UP000199392"/>
    </source>
</evidence>